<dbReference type="Gene3D" id="3.10.100.10">
    <property type="entry name" value="Mannose-Binding Protein A, subunit A"/>
    <property type="match status" value="1"/>
</dbReference>
<dbReference type="InterPro" id="IPR033989">
    <property type="entry name" value="CD209-like_CTLD"/>
</dbReference>
<dbReference type="EMBL" id="JAFIRN010000013">
    <property type="protein sequence ID" value="KAG5837209.1"/>
    <property type="molecule type" value="Genomic_DNA"/>
</dbReference>
<dbReference type="PANTHER" id="PTHR46746:SF9">
    <property type="entry name" value="CD209 ANTIGEN-LIKE PROTEIN C-LIKE"/>
    <property type="match status" value="1"/>
</dbReference>
<dbReference type="PANTHER" id="PTHR46746">
    <property type="entry name" value="KILLER CELL LECTIN-LIKE RECEPTOR SUBFAMILY F MEMBER 2"/>
    <property type="match status" value="1"/>
</dbReference>
<dbReference type="SUPFAM" id="SSF56436">
    <property type="entry name" value="C-type lectin-like"/>
    <property type="match status" value="1"/>
</dbReference>
<evidence type="ECO:0000313" key="5">
    <source>
        <dbReference type="Proteomes" id="UP001044222"/>
    </source>
</evidence>
<feature type="domain" description="C-type lectin" evidence="3">
    <location>
        <begin position="23"/>
        <end position="131"/>
    </location>
</feature>
<proteinExistence type="predicted"/>
<dbReference type="SMART" id="SM00034">
    <property type="entry name" value="CLECT"/>
    <property type="match status" value="1"/>
</dbReference>
<feature type="non-terminal residue" evidence="4">
    <location>
        <position position="137"/>
    </location>
</feature>
<name>A0A9D3RNJ0_ANGAN</name>
<evidence type="ECO:0000259" key="3">
    <source>
        <dbReference type="PROSITE" id="PS50041"/>
    </source>
</evidence>
<organism evidence="4 5">
    <name type="scientific">Anguilla anguilla</name>
    <name type="common">European freshwater eel</name>
    <name type="synonym">Muraena anguilla</name>
    <dbReference type="NCBI Taxonomy" id="7936"/>
    <lineage>
        <taxon>Eukaryota</taxon>
        <taxon>Metazoa</taxon>
        <taxon>Chordata</taxon>
        <taxon>Craniata</taxon>
        <taxon>Vertebrata</taxon>
        <taxon>Euteleostomi</taxon>
        <taxon>Actinopterygii</taxon>
        <taxon>Neopterygii</taxon>
        <taxon>Teleostei</taxon>
        <taxon>Anguilliformes</taxon>
        <taxon>Anguillidae</taxon>
        <taxon>Anguilla</taxon>
    </lineage>
</organism>
<dbReference type="AlphaFoldDB" id="A0A9D3RNJ0"/>
<evidence type="ECO:0000313" key="4">
    <source>
        <dbReference type="EMBL" id="KAG5837209.1"/>
    </source>
</evidence>
<keyword evidence="2" id="KW-1015">Disulfide bond</keyword>
<dbReference type="PROSITE" id="PS50041">
    <property type="entry name" value="C_TYPE_LECTIN_2"/>
    <property type="match status" value="1"/>
</dbReference>
<dbReference type="CDD" id="cd03590">
    <property type="entry name" value="CLECT_DC-SIGN_like"/>
    <property type="match status" value="1"/>
</dbReference>
<keyword evidence="1" id="KW-0430">Lectin</keyword>
<evidence type="ECO:0000256" key="2">
    <source>
        <dbReference type="ARBA" id="ARBA00023157"/>
    </source>
</evidence>
<sequence>EQYCPSSSQSRACEPCPQGWEQFSSKCYYFSNEKKNWVDSRSDCIKRGADLVIIESEEEQRFISKTRSWIGLSRLECEGNWLWVDGTLLQKGFWGSGKPDDQSSFNCALIAPEKNAWDAYYCSNKEKWICETNALLP</sequence>
<dbReference type="InterPro" id="IPR016186">
    <property type="entry name" value="C-type_lectin-like/link_sf"/>
</dbReference>
<evidence type="ECO:0000256" key="1">
    <source>
        <dbReference type="ARBA" id="ARBA00022734"/>
    </source>
</evidence>
<protein>
    <recommendedName>
        <fullName evidence="3">C-type lectin domain-containing protein</fullName>
    </recommendedName>
</protein>
<accession>A0A9D3RNJ0</accession>
<dbReference type="Proteomes" id="UP001044222">
    <property type="component" value="Chromosome 13"/>
</dbReference>
<dbReference type="InterPro" id="IPR001304">
    <property type="entry name" value="C-type_lectin-like"/>
</dbReference>
<dbReference type="InterPro" id="IPR051379">
    <property type="entry name" value="C-type_Lectin_Receptor_IMM"/>
</dbReference>
<comment type="caution">
    <text evidence="4">The sequence shown here is derived from an EMBL/GenBank/DDBJ whole genome shotgun (WGS) entry which is preliminary data.</text>
</comment>
<dbReference type="InterPro" id="IPR016187">
    <property type="entry name" value="CTDL_fold"/>
</dbReference>
<keyword evidence="5" id="KW-1185">Reference proteome</keyword>
<dbReference type="GO" id="GO:0030246">
    <property type="term" value="F:carbohydrate binding"/>
    <property type="evidence" value="ECO:0007669"/>
    <property type="project" value="UniProtKB-KW"/>
</dbReference>
<gene>
    <name evidence="4" type="ORF">ANANG_G00236860</name>
</gene>
<dbReference type="Pfam" id="PF00059">
    <property type="entry name" value="Lectin_C"/>
    <property type="match status" value="1"/>
</dbReference>
<reference evidence="4" key="1">
    <citation type="submission" date="2021-01" db="EMBL/GenBank/DDBJ databases">
        <title>A chromosome-scale assembly of European eel, Anguilla anguilla.</title>
        <authorList>
            <person name="Henkel C."/>
            <person name="Jong-Raadsen S.A."/>
            <person name="Dufour S."/>
            <person name="Weltzien F.-A."/>
            <person name="Palstra A.P."/>
            <person name="Pelster B."/>
            <person name="Spaink H.P."/>
            <person name="Van Den Thillart G.E."/>
            <person name="Jansen H."/>
            <person name="Zahm M."/>
            <person name="Klopp C."/>
            <person name="Cedric C."/>
            <person name="Louis A."/>
            <person name="Berthelot C."/>
            <person name="Parey E."/>
            <person name="Roest Crollius H."/>
            <person name="Montfort J."/>
            <person name="Robinson-Rechavi M."/>
            <person name="Bucao C."/>
            <person name="Bouchez O."/>
            <person name="Gislard M."/>
            <person name="Lluch J."/>
            <person name="Milhes M."/>
            <person name="Lampietro C."/>
            <person name="Lopez Roques C."/>
            <person name="Donnadieu C."/>
            <person name="Braasch I."/>
            <person name="Desvignes T."/>
            <person name="Postlethwait J."/>
            <person name="Bobe J."/>
            <person name="Guiguen Y."/>
            <person name="Dirks R."/>
        </authorList>
    </citation>
    <scope>NUCLEOTIDE SEQUENCE</scope>
    <source>
        <strain evidence="4">Tag_6206</strain>
        <tissue evidence="4">Liver</tissue>
    </source>
</reference>